<reference evidence="2 4" key="1">
    <citation type="submission" date="2024-02" db="EMBL/GenBank/DDBJ databases">
        <authorList>
            <person name="Vignale AGUSTIN F."/>
            <person name="Sosa J E."/>
            <person name="Modenutti C."/>
        </authorList>
    </citation>
    <scope>NUCLEOTIDE SEQUENCE [LARGE SCALE GENOMIC DNA]</scope>
</reference>
<evidence type="ECO:0000313" key="4">
    <source>
        <dbReference type="Proteomes" id="UP001642360"/>
    </source>
</evidence>
<organism evidence="2 4">
    <name type="scientific">Ilex paraguariensis</name>
    <name type="common">yerba mate</name>
    <dbReference type="NCBI Taxonomy" id="185542"/>
    <lineage>
        <taxon>Eukaryota</taxon>
        <taxon>Viridiplantae</taxon>
        <taxon>Streptophyta</taxon>
        <taxon>Embryophyta</taxon>
        <taxon>Tracheophyta</taxon>
        <taxon>Spermatophyta</taxon>
        <taxon>Magnoliopsida</taxon>
        <taxon>eudicotyledons</taxon>
        <taxon>Gunneridae</taxon>
        <taxon>Pentapetalae</taxon>
        <taxon>asterids</taxon>
        <taxon>campanulids</taxon>
        <taxon>Aquifoliales</taxon>
        <taxon>Aquifoliaceae</taxon>
        <taxon>Ilex</taxon>
    </lineage>
</organism>
<name>A0ABC8S3K7_9AQUA</name>
<dbReference type="Proteomes" id="UP001642360">
    <property type="component" value="Unassembled WGS sequence"/>
</dbReference>
<dbReference type="EMBL" id="CAUOFW020008301">
    <property type="protein sequence ID" value="CAK9182305.1"/>
    <property type="molecule type" value="Genomic_DNA"/>
</dbReference>
<protein>
    <submittedName>
        <fullName evidence="2">Uncharacterized protein</fullName>
    </submittedName>
</protein>
<keyword evidence="4" id="KW-1185">Reference proteome</keyword>
<keyword evidence="1" id="KW-0732">Signal</keyword>
<dbReference type="AlphaFoldDB" id="A0ABC8S3K7"/>
<comment type="caution">
    <text evidence="2">The sequence shown here is derived from an EMBL/GenBank/DDBJ whole genome shotgun (WGS) entry which is preliminary data.</text>
</comment>
<evidence type="ECO:0000256" key="1">
    <source>
        <dbReference type="SAM" id="SignalP"/>
    </source>
</evidence>
<feature type="chain" id="PRO_5044720919" evidence="1">
    <location>
        <begin position="27"/>
        <end position="212"/>
    </location>
</feature>
<dbReference type="PANTHER" id="PTHR36806">
    <property type="entry name" value="ADENINE PHOSPHORIBOSYLTRANSFERASE"/>
    <property type="match status" value="1"/>
</dbReference>
<dbReference type="EMBL" id="CAUOFW020001942">
    <property type="protein sequence ID" value="CAK9149799.1"/>
    <property type="molecule type" value="Genomic_DNA"/>
</dbReference>
<evidence type="ECO:0000313" key="3">
    <source>
        <dbReference type="EMBL" id="CAK9182305.1"/>
    </source>
</evidence>
<accession>A0ABC8S3K7</accession>
<feature type="signal peptide" evidence="1">
    <location>
        <begin position="1"/>
        <end position="26"/>
    </location>
</feature>
<gene>
    <name evidence="2" type="ORF">ILEXP_LOCUS17871</name>
    <name evidence="3" type="ORF">ILEXP_LOCUS52443</name>
</gene>
<evidence type="ECO:0000313" key="2">
    <source>
        <dbReference type="EMBL" id="CAK9149799.1"/>
    </source>
</evidence>
<sequence>MPTANAPFSLLLLTFLLITTPLPSTSLPFAQYQTLLSLSHSLTTRVATLRASRGDVEGSVRARKVAQQLERGLGLGFYGLIWTMGWDYLKNYAWRDATTSFEMLSSLPDLNELMRAVNELTRLESQMERVAWLQRNYKDALRVSKSLFGRLLKVFSQSGPLRGVVEAMQREVVEGDLLRDFLEVGSNDLKGLIQIYKNIALQFSPTAARTDL</sequence>
<proteinExistence type="predicted"/>